<protein>
    <recommendedName>
        <fullName evidence="4">Sugar transporter</fullName>
    </recommendedName>
</protein>
<evidence type="ECO:0000313" key="3">
    <source>
        <dbReference type="Proteomes" id="UP000298517"/>
    </source>
</evidence>
<keyword evidence="1" id="KW-0472">Membrane</keyword>
<keyword evidence="1" id="KW-1133">Transmembrane helix</keyword>
<feature type="transmembrane region" description="Helical" evidence="1">
    <location>
        <begin position="86"/>
        <end position="104"/>
    </location>
</feature>
<name>A0A4Y8AWA5_9FLAO</name>
<dbReference type="Proteomes" id="UP000298517">
    <property type="component" value="Unassembled WGS sequence"/>
</dbReference>
<comment type="caution">
    <text evidence="2">The sequence shown here is derived from an EMBL/GenBank/DDBJ whole genome shotgun (WGS) entry which is preliminary data.</text>
</comment>
<dbReference type="OrthoDB" id="1143964at2"/>
<evidence type="ECO:0000256" key="1">
    <source>
        <dbReference type="SAM" id="Phobius"/>
    </source>
</evidence>
<feature type="transmembrane region" description="Helical" evidence="1">
    <location>
        <begin position="55"/>
        <end position="79"/>
    </location>
</feature>
<evidence type="ECO:0000313" key="2">
    <source>
        <dbReference type="EMBL" id="TEW76769.1"/>
    </source>
</evidence>
<dbReference type="EMBL" id="SNQI01000001">
    <property type="protein sequence ID" value="TEW76769.1"/>
    <property type="molecule type" value="Genomic_DNA"/>
</dbReference>
<accession>A0A4Y8AWA5</accession>
<organism evidence="2 3">
    <name type="scientific">Gramella jeungdoensis</name>
    <dbReference type="NCBI Taxonomy" id="708091"/>
    <lineage>
        <taxon>Bacteria</taxon>
        <taxon>Pseudomonadati</taxon>
        <taxon>Bacteroidota</taxon>
        <taxon>Flavobacteriia</taxon>
        <taxon>Flavobacteriales</taxon>
        <taxon>Flavobacteriaceae</taxon>
        <taxon>Christiangramia</taxon>
    </lineage>
</organism>
<keyword evidence="1" id="KW-0812">Transmembrane</keyword>
<gene>
    <name evidence="2" type="ORF">E2488_02665</name>
</gene>
<keyword evidence="3" id="KW-1185">Reference proteome</keyword>
<dbReference type="AlphaFoldDB" id="A0A4Y8AWA5"/>
<sequence length="143" mass="16086">MSNSTTKPNTTFWIVSSIALFWNIMGVVVYLNQAYMTNEALLLLSENEQAYFANVPVWVTAAFAIAVFSGFLGALALVLKKKWAKPMFLLSFVTVVVQVVYNFFIQEFVALTGIRVILPLVTIVIALFLVWFANDAIKKRILK</sequence>
<feature type="transmembrane region" description="Helical" evidence="1">
    <location>
        <begin position="12"/>
        <end position="35"/>
    </location>
</feature>
<reference evidence="2 3" key="1">
    <citation type="journal article" date="2011" name="J. Microbiol.">
        <title>Gramella jeungdoensis sp. nov., isolated from a solar saltern in Korea.</title>
        <authorList>
            <person name="Joung Y."/>
            <person name="Kim H."/>
            <person name="Jang T."/>
            <person name="Ahn T.S."/>
            <person name="Joh K."/>
        </authorList>
    </citation>
    <scope>NUCLEOTIDE SEQUENCE [LARGE SCALE GENOMIC DNA]</scope>
    <source>
        <strain evidence="2 3">KCTC 23123</strain>
    </source>
</reference>
<feature type="transmembrane region" description="Helical" evidence="1">
    <location>
        <begin position="116"/>
        <end position="133"/>
    </location>
</feature>
<dbReference type="RefSeq" id="WP_134246779.1">
    <property type="nucleotide sequence ID" value="NZ_SNQI01000001.1"/>
</dbReference>
<proteinExistence type="predicted"/>
<evidence type="ECO:0008006" key="4">
    <source>
        <dbReference type="Google" id="ProtNLM"/>
    </source>
</evidence>